<proteinExistence type="predicted"/>
<dbReference type="PANTHER" id="PTHR12788:SF10">
    <property type="entry name" value="PROTEIN-TYROSINE SULFOTRANSFERASE"/>
    <property type="match status" value="1"/>
</dbReference>
<dbReference type="PANTHER" id="PTHR12788">
    <property type="entry name" value="PROTEIN-TYROSINE SULFOTRANSFERASE 2"/>
    <property type="match status" value="1"/>
</dbReference>
<comment type="caution">
    <text evidence="3">The sequence shown here is derived from an EMBL/GenBank/DDBJ whole genome shotgun (WGS) entry which is preliminary data.</text>
</comment>
<evidence type="ECO:0000256" key="1">
    <source>
        <dbReference type="ARBA" id="ARBA00022679"/>
    </source>
</evidence>
<organism evidence="3 4">
    <name type="scientific">Ideonella alba</name>
    <dbReference type="NCBI Taxonomy" id="2824118"/>
    <lineage>
        <taxon>Bacteria</taxon>
        <taxon>Pseudomonadati</taxon>
        <taxon>Pseudomonadota</taxon>
        <taxon>Betaproteobacteria</taxon>
        <taxon>Burkholderiales</taxon>
        <taxon>Sphaerotilaceae</taxon>
        <taxon>Ideonella</taxon>
    </lineage>
</organism>
<dbReference type="RefSeq" id="WP_210853947.1">
    <property type="nucleotide sequence ID" value="NZ_JAGQDD010000006.1"/>
</dbReference>
<dbReference type="AlphaFoldDB" id="A0A941BBK1"/>
<dbReference type="InterPro" id="IPR027417">
    <property type="entry name" value="P-loop_NTPase"/>
</dbReference>
<name>A0A941BBK1_9BURK</name>
<dbReference type="GO" id="GO:0008476">
    <property type="term" value="F:protein-tyrosine sulfotransferase activity"/>
    <property type="evidence" value="ECO:0007669"/>
    <property type="project" value="InterPro"/>
</dbReference>
<dbReference type="Gene3D" id="3.40.50.300">
    <property type="entry name" value="P-loop containing nucleotide triphosphate hydrolases"/>
    <property type="match status" value="1"/>
</dbReference>
<dbReference type="Gene3D" id="2.60.120.330">
    <property type="entry name" value="B-lactam Antibiotic, Isopenicillin N Synthase, Chain"/>
    <property type="match status" value="1"/>
</dbReference>
<dbReference type="SUPFAM" id="SSF51197">
    <property type="entry name" value="Clavaminate synthase-like"/>
    <property type="match status" value="1"/>
</dbReference>
<dbReference type="InterPro" id="IPR027443">
    <property type="entry name" value="IPNS-like_sf"/>
</dbReference>
<evidence type="ECO:0000313" key="3">
    <source>
        <dbReference type="EMBL" id="MBQ0930960.1"/>
    </source>
</evidence>
<reference evidence="3 4" key="1">
    <citation type="submission" date="2021-04" db="EMBL/GenBank/DDBJ databases">
        <title>The genome sequence of Ideonella sp. 3Y2.</title>
        <authorList>
            <person name="Liu Y."/>
        </authorList>
    </citation>
    <scope>NUCLEOTIDE SEQUENCE [LARGE SCALE GENOMIC DNA]</scope>
    <source>
        <strain evidence="3 4">3Y2</strain>
    </source>
</reference>
<feature type="domain" description="Aspartyl/asparaginy/proline hydroxylase" evidence="2">
    <location>
        <begin position="42"/>
        <end position="144"/>
    </location>
</feature>
<dbReference type="InterPro" id="IPR007803">
    <property type="entry name" value="Asp/Arg/Pro-Hydrxlase"/>
</dbReference>
<evidence type="ECO:0000259" key="2">
    <source>
        <dbReference type="Pfam" id="PF05118"/>
    </source>
</evidence>
<keyword evidence="1" id="KW-0808">Transferase</keyword>
<dbReference type="Proteomes" id="UP000676246">
    <property type="component" value="Unassembled WGS sequence"/>
</dbReference>
<sequence length="607" mass="67948">MRALPPEAWVSHPNAFEGNTACRLITVDGAENDDVTGRMAMTPHLQATPYIRQVLAHFGVVWGRSRLMRLAPGAKVPEHADMNYHWFTRVRVHIPVLTRPGVKFWCEDECVYMAPGEAWIFDNWRLHRVENDTDEERIHLVADTSGSAAFWNMAMGTPPGQLPQRVGYQPGREVSLALERYNTFRVMPPSELESLLGDLAADLEPTPGAGGSVHDVLRFQSLLRSFCNDWRQLWSLYADSDEGLEQFRYMAQALREVTQAHGERLSMRSNKAPTMRVLMARVGRYLVSEGQTSLTQTAPSPVVASAAATMSTSPAPSAIRRDAPAPAIAPQGIAPVFIIAAPRSGSTLLFETLASTPQWWTVGGEAHWLVEGYEQFAPGTDGLEDNRLDTSHANPELAADMAARLRARLRNPQGEPLPADAGPVRVLEKTPKNALRVPFFASLFPQAKFVFLWRDPWENISSIIDAWESGGWVTYSNMPGWDGDWSLLLPPGWRQLRGRPLADVATFQWNTTNTIALDDLSALPPERWMAVNYTDLTRQPDQVVRRICDFAGIAIDSALQARLSAPLPPSRHTLTKPHPEKWRKNEDIIRNCLNDFSDTWERLKSLR</sequence>
<dbReference type="EMBL" id="JAGQDD010000006">
    <property type="protein sequence ID" value="MBQ0930960.1"/>
    <property type="molecule type" value="Genomic_DNA"/>
</dbReference>
<gene>
    <name evidence="3" type="ORF">KAK03_10725</name>
</gene>
<dbReference type="Pfam" id="PF05118">
    <property type="entry name" value="Asp_Arg_Hydrox"/>
    <property type="match status" value="1"/>
</dbReference>
<dbReference type="InterPro" id="IPR026634">
    <property type="entry name" value="TPST-like"/>
</dbReference>
<protein>
    <submittedName>
        <fullName evidence="3">Sulfotransferase</fullName>
    </submittedName>
</protein>
<evidence type="ECO:0000313" key="4">
    <source>
        <dbReference type="Proteomes" id="UP000676246"/>
    </source>
</evidence>
<dbReference type="Pfam" id="PF13469">
    <property type="entry name" value="Sulfotransfer_3"/>
    <property type="match status" value="1"/>
</dbReference>
<keyword evidence="4" id="KW-1185">Reference proteome</keyword>
<accession>A0A941BBK1</accession>
<dbReference type="SUPFAM" id="SSF52540">
    <property type="entry name" value="P-loop containing nucleoside triphosphate hydrolases"/>
    <property type="match status" value="1"/>
</dbReference>